<dbReference type="PANTHER" id="PTHR10458:SF22">
    <property type="entry name" value="PEPTIDE DEFORMYLASE"/>
    <property type="match status" value="1"/>
</dbReference>
<dbReference type="AlphaFoldDB" id="A0A7S7M0C0"/>
<accession>A0A7S7M0C0</accession>
<dbReference type="SUPFAM" id="SSF56420">
    <property type="entry name" value="Peptide deformylase"/>
    <property type="match status" value="1"/>
</dbReference>
<keyword evidence="2" id="KW-1133">Transmembrane helix</keyword>
<dbReference type="InterPro" id="IPR036821">
    <property type="entry name" value="Peptide_deformylase_sf"/>
</dbReference>
<evidence type="ECO:0000256" key="1">
    <source>
        <dbReference type="ARBA" id="ARBA00010759"/>
    </source>
</evidence>
<keyword evidence="2" id="KW-0812">Transmembrane</keyword>
<feature type="transmembrane region" description="Helical" evidence="2">
    <location>
        <begin position="218"/>
        <end position="237"/>
    </location>
</feature>
<feature type="transmembrane region" description="Helical" evidence="2">
    <location>
        <begin position="187"/>
        <end position="206"/>
    </location>
</feature>
<dbReference type="RefSeq" id="WP_194366729.1">
    <property type="nucleotide sequence ID" value="NZ_CP054493.1"/>
</dbReference>
<gene>
    <name evidence="3" type="ORF">HUE87_00080</name>
</gene>
<evidence type="ECO:0000313" key="3">
    <source>
        <dbReference type="EMBL" id="QOY54684.1"/>
    </source>
</evidence>
<organism evidence="3 4">
    <name type="scientific">Candidatus Sulfurimonas marisnigri</name>
    <dbReference type="NCBI Taxonomy" id="2740405"/>
    <lineage>
        <taxon>Bacteria</taxon>
        <taxon>Pseudomonadati</taxon>
        <taxon>Campylobacterota</taxon>
        <taxon>Epsilonproteobacteria</taxon>
        <taxon>Campylobacterales</taxon>
        <taxon>Sulfurimonadaceae</taxon>
        <taxon>Sulfurimonas</taxon>
    </lineage>
</organism>
<dbReference type="GO" id="GO:0042586">
    <property type="term" value="F:peptide deformylase activity"/>
    <property type="evidence" value="ECO:0007669"/>
    <property type="project" value="InterPro"/>
</dbReference>
<evidence type="ECO:0000256" key="2">
    <source>
        <dbReference type="SAM" id="Phobius"/>
    </source>
</evidence>
<dbReference type="EMBL" id="CP054493">
    <property type="protein sequence ID" value="QOY54684.1"/>
    <property type="molecule type" value="Genomic_DNA"/>
</dbReference>
<protein>
    <submittedName>
        <fullName evidence="3">Peptide deformylase</fullName>
    </submittedName>
</protein>
<comment type="similarity">
    <text evidence="1">Belongs to the polypeptide deformylase family.</text>
</comment>
<dbReference type="Proteomes" id="UP000593836">
    <property type="component" value="Chromosome"/>
</dbReference>
<name>A0A7S7M0C0_9BACT</name>
<dbReference type="Pfam" id="PF01327">
    <property type="entry name" value="Pep_deformylase"/>
    <property type="match status" value="1"/>
</dbReference>
<dbReference type="Gene3D" id="3.90.45.10">
    <property type="entry name" value="Peptide deformylase"/>
    <property type="match status" value="1"/>
</dbReference>
<sequence length="275" mass="31384">MVREIVTYPTTPSLEFGANVRFFNEELFSIIEDLKDTLEENKLNALSAFQVGSSLSVVVIKKDAFGLDDDQGEYLELVNPRVLKREGTVTPIETTAYFPGMSAKTTRYEKIKLMYEDRDGNQQFLEADGDLSTTIQRKIDYMFGSNFRVRLEEDERKLFDSKLEFGTDAITQNDCPTVFKRDRILQAFKLLFIVGIFGVISSFFIADEAITTLQMVENYILLSMAVITVVYFFYAQYEGKQYKHCTSCQIGNIIGTSIFLMIKLVALSIASYFII</sequence>
<evidence type="ECO:0000313" key="4">
    <source>
        <dbReference type="Proteomes" id="UP000593836"/>
    </source>
</evidence>
<dbReference type="PANTHER" id="PTHR10458">
    <property type="entry name" value="PEPTIDE DEFORMYLASE"/>
    <property type="match status" value="1"/>
</dbReference>
<proteinExistence type="inferred from homology"/>
<reference evidence="3 4" key="1">
    <citation type="submission" date="2020-05" db="EMBL/GenBank/DDBJ databases">
        <title>Sulfurimonas marisnigri, sp. nov., and Sulfurimonas baltica, sp. nov., manganese oxide reducing chemolithoautotrophs of the class Epsilonproteobacteria isolated from the pelagic redoxclines of the Black and Baltic Seas and emended description of the genus Sulfurimonas.</title>
        <authorList>
            <person name="Henkel J.V."/>
            <person name="Laudan C."/>
            <person name="Werner J."/>
            <person name="Neu T."/>
            <person name="Plewe S."/>
            <person name="Sproer C."/>
            <person name="Bunk B."/>
            <person name="Schulz-Vogt H.N."/>
        </authorList>
    </citation>
    <scope>NUCLEOTIDE SEQUENCE [LARGE SCALE GENOMIC DNA]</scope>
    <source>
        <strain evidence="3 4">SoZ1</strain>
    </source>
</reference>
<feature type="transmembrane region" description="Helical" evidence="2">
    <location>
        <begin position="249"/>
        <end position="274"/>
    </location>
</feature>
<keyword evidence="2" id="KW-0472">Membrane</keyword>
<keyword evidence="4" id="KW-1185">Reference proteome</keyword>
<dbReference type="PRINTS" id="PR01576">
    <property type="entry name" value="PDEFORMYLASE"/>
</dbReference>
<dbReference type="InterPro" id="IPR023635">
    <property type="entry name" value="Peptide_deformylase"/>
</dbReference>
<dbReference type="KEGG" id="smas:HUE87_00080"/>